<dbReference type="EMBL" id="CAJVQC010120247">
    <property type="protein sequence ID" value="CAG8838338.1"/>
    <property type="molecule type" value="Genomic_DNA"/>
</dbReference>
<comment type="caution">
    <text evidence="1">The sequence shown here is derived from an EMBL/GenBank/DDBJ whole genome shotgun (WGS) entry which is preliminary data.</text>
</comment>
<proteinExistence type="predicted"/>
<evidence type="ECO:0000313" key="1">
    <source>
        <dbReference type="EMBL" id="CAG8838338.1"/>
    </source>
</evidence>
<feature type="non-terminal residue" evidence="1">
    <location>
        <position position="1"/>
    </location>
</feature>
<sequence length="92" mass="10896">FNKPSNQLIQEWGIYCGGEEIFELDFDIEKYWLEKARFLPCLSKLALKYIWLPISGVDIERSFSAYKNILSDKRHSLSPESIEILNMLYFNQ</sequence>
<organism evidence="1 2">
    <name type="scientific">Racocetra persica</name>
    <dbReference type="NCBI Taxonomy" id="160502"/>
    <lineage>
        <taxon>Eukaryota</taxon>
        <taxon>Fungi</taxon>
        <taxon>Fungi incertae sedis</taxon>
        <taxon>Mucoromycota</taxon>
        <taxon>Glomeromycotina</taxon>
        <taxon>Glomeromycetes</taxon>
        <taxon>Diversisporales</taxon>
        <taxon>Gigasporaceae</taxon>
        <taxon>Racocetra</taxon>
    </lineage>
</organism>
<feature type="non-terminal residue" evidence="1">
    <location>
        <position position="92"/>
    </location>
</feature>
<reference evidence="1" key="1">
    <citation type="submission" date="2021-06" db="EMBL/GenBank/DDBJ databases">
        <authorList>
            <person name="Kallberg Y."/>
            <person name="Tangrot J."/>
            <person name="Rosling A."/>
        </authorList>
    </citation>
    <scope>NUCLEOTIDE SEQUENCE</scope>
    <source>
        <strain evidence="1">MA461A</strain>
    </source>
</reference>
<protein>
    <submittedName>
        <fullName evidence="1">55_t:CDS:1</fullName>
    </submittedName>
</protein>
<dbReference type="Proteomes" id="UP000789920">
    <property type="component" value="Unassembled WGS sequence"/>
</dbReference>
<gene>
    <name evidence="1" type="ORF">RPERSI_LOCUS30635</name>
</gene>
<accession>A0ACA9SFK8</accession>
<evidence type="ECO:0000313" key="2">
    <source>
        <dbReference type="Proteomes" id="UP000789920"/>
    </source>
</evidence>
<keyword evidence="2" id="KW-1185">Reference proteome</keyword>
<name>A0ACA9SFK8_9GLOM</name>